<feature type="region of interest" description="Disordered" evidence="1">
    <location>
        <begin position="23"/>
        <end position="119"/>
    </location>
</feature>
<evidence type="ECO:0000313" key="2">
    <source>
        <dbReference type="EnsemblProtists" id="Phyra78386"/>
    </source>
</evidence>
<organism evidence="2 3">
    <name type="scientific">Phytophthora ramorum</name>
    <name type="common">Sudden oak death agent</name>
    <dbReference type="NCBI Taxonomy" id="164328"/>
    <lineage>
        <taxon>Eukaryota</taxon>
        <taxon>Sar</taxon>
        <taxon>Stramenopiles</taxon>
        <taxon>Oomycota</taxon>
        <taxon>Peronosporomycetes</taxon>
        <taxon>Peronosporales</taxon>
        <taxon>Peronosporaceae</taxon>
        <taxon>Phytophthora</taxon>
    </lineage>
</organism>
<evidence type="ECO:0000256" key="1">
    <source>
        <dbReference type="SAM" id="MobiDB-lite"/>
    </source>
</evidence>
<proteinExistence type="predicted"/>
<reference evidence="2" key="2">
    <citation type="submission" date="2015-06" db="UniProtKB">
        <authorList>
            <consortium name="EnsemblProtists"/>
        </authorList>
    </citation>
    <scope>IDENTIFICATION</scope>
    <source>
        <strain evidence="2">Pr102</strain>
    </source>
</reference>
<dbReference type="InParanoid" id="H3GP09"/>
<dbReference type="EMBL" id="DS566028">
    <property type="status" value="NOT_ANNOTATED_CDS"/>
    <property type="molecule type" value="Genomic_DNA"/>
</dbReference>
<dbReference type="AlphaFoldDB" id="H3GP09"/>
<protein>
    <submittedName>
        <fullName evidence="2">Uncharacterized protein</fullName>
    </submittedName>
</protein>
<evidence type="ECO:0000313" key="3">
    <source>
        <dbReference type="Proteomes" id="UP000005238"/>
    </source>
</evidence>
<name>H3GP09_PHYRM</name>
<dbReference type="HOGENOM" id="CLU_008605_0_0_1"/>
<dbReference type="OMA" id="CQAIWTE"/>
<reference evidence="3" key="1">
    <citation type="journal article" date="2006" name="Science">
        <title>Phytophthora genome sequences uncover evolutionary origins and mechanisms of pathogenesis.</title>
        <authorList>
            <person name="Tyler B.M."/>
            <person name="Tripathy S."/>
            <person name="Zhang X."/>
            <person name="Dehal P."/>
            <person name="Jiang R.H."/>
            <person name="Aerts A."/>
            <person name="Arredondo F.D."/>
            <person name="Baxter L."/>
            <person name="Bensasson D."/>
            <person name="Beynon J.L."/>
            <person name="Chapman J."/>
            <person name="Damasceno C.M."/>
            <person name="Dorrance A.E."/>
            <person name="Dou D."/>
            <person name="Dickerman A.W."/>
            <person name="Dubchak I.L."/>
            <person name="Garbelotto M."/>
            <person name="Gijzen M."/>
            <person name="Gordon S.G."/>
            <person name="Govers F."/>
            <person name="Grunwald N.J."/>
            <person name="Huang W."/>
            <person name="Ivors K.L."/>
            <person name="Jones R.W."/>
            <person name="Kamoun S."/>
            <person name="Krampis K."/>
            <person name="Lamour K.H."/>
            <person name="Lee M.K."/>
            <person name="McDonald W.H."/>
            <person name="Medina M."/>
            <person name="Meijer H.J."/>
            <person name="Nordberg E.K."/>
            <person name="Maclean D.J."/>
            <person name="Ospina-Giraldo M.D."/>
            <person name="Morris P.F."/>
            <person name="Phuntumart V."/>
            <person name="Putnam N.H."/>
            <person name="Rash S."/>
            <person name="Rose J.K."/>
            <person name="Sakihama Y."/>
            <person name="Salamov A.A."/>
            <person name="Savidor A."/>
            <person name="Scheuring C.F."/>
            <person name="Smith B.M."/>
            <person name="Sobral B.W."/>
            <person name="Terry A."/>
            <person name="Torto-Alalibo T.A."/>
            <person name="Win J."/>
            <person name="Xu Z."/>
            <person name="Zhang H."/>
            <person name="Grigoriev I.V."/>
            <person name="Rokhsar D.S."/>
            <person name="Boore J.L."/>
        </authorList>
    </citation>
    <scope>NUCLEOTIDE SEQUENCE [LARGE SCALE GENOMIC DNA]</scope>
    <source>
        <strain evidence="3">Pr102</strain>
    </source>
</reference>
<keyword evidence="3" id="KW-1185">Reference proteome</keyword>
<dbReference type="Proteomes" id="UP000005238">
    <property type="component" value="Unassembled WGS sequence"/>
</dbReference>
<feature type="compositionally biased region" description="Acidic residues" evidence="1">
    <location>
        <begin position="41"/>
        <end position="50"/>
    </location>
</feature>
<dbReference type="EnsemblProtists" id="Phyra78386">
    <property type="protein sequence ID" value="Phyra78386"/>
    <property type="gene ID" value="Phyra78386"/>
</dbReference>
<sequence>MGARTEGSVRFGSSFATLSTLASINERSDSFGEPVDYSDAKEDDEDDDLEDKAAMPELSEAAAVSAGRSGGLNEVAGPEPAYGDDEDGSDDQRSLVMAREANSRPNGSQPPLNGDTPAANRVLGRYLELMRMKTSWMRSFAPEVVCQAIWTELGGELTVPVESWSTRQVAEDTVQLLRAMGCEPQVFPLVADLR</sequence>
<accession>H3GP09</accession>